<evidence type="ECO:0000256" key="2">
    <source>
        <dbReference type="PROSITE-ProRule" id="PRU00124"/>
    </source>
</evidence>
<protein>
    <submittedName>
        <fullName evidence="3">Uncharacterized protein</fullName>
    </submittedName>
</protein>
<sequence length="131" mass="14055">LSHDGLSTSTKATIVTDDETTVFHMVTAYPANSLSCNTTEFECDNGKCIANSLICNVDFDCYDSPEPPDRSDESTIIDPPCPEGGFKCSSGDCADTEADCPQSSSMYPESTTSEIYTEPTLISLVSELTVK</sequence>
<dbReference type="AlphaFoldDB" id="A0A3L5TWP7"/>
<reference evidence="3 4" key="1">
    <citation type="journal article" date="2016" name="PLoS ONE">
        <title>A First Insight into the Genome of the Filter-Feeder Mussel Mytilus galloprovincialis.</title>
        <authorList>
            <person name="Murgarella M."/>
            <person name="Puiu D."/>
            <person name="Novoa B."/>
            <person name="Figueras A."/>
            <person name="Posada D."/>
            <person name="Canchaya C."/>
        </authorList>
    </citation>
    <scope>NUCLEOTIDE SEQUENCE [LARGE SCALE GENOMIC DNA]</scope>
    <source>
        <tissue evidence="3">Muscle</tissue>
    </source>
</reference>
<dbReference type="Gene3D" id="4.10.400.10">
    <property type="entry name" value="Low-density Lipoprotein Receptor"/>
    <property type="match status" value="1"/>
</dbReference>
<keyword evidence="4" id="KW-1185">Reference proteome</keyword>
<dbReference type="SUPFAM" id="SSF57424">
    <property type="entry name" value="LDL receptor-like module"/>
    <property type="match status" value="1"/>
</dbReference>
<accession>A0A3L5TWP7</accession>
<keyword evidence="1 2" id="KW-1015">Disulfide bond</keyword>
<comment type="caution">
    <text evidence="2">Lacks conserved residue(s) required for the propagation of feature annotation.</text>
</comment>
<dbReference type="EMBL" id="KV581164">
    <property type="protein sequence ID" value="OPL33906.1"/>
    <property type="molecule type" value="Genomic_DNA"/>
</dbReference>
<name>A0A3L5TWP7_MYTGA</name>
<comment type="caution">
    <text evidence="3">The sequence shown here is derived from an EMBL/GenBank/DDBJ whole genome shotgun (WGS) entry which is preliminary data.</text>
</comment>
<feature type="disulfide bond" evidence="2">
    <location>
        <begin position="43"/>
        <end position="61"/>
    </location>
</feature>
<gene>
    <name evidence="3" type="ORF">AM593_01761</name>
</gene>
<proteinExistence type="predicted"/>
<dbReference type="SMART" id="SM00192">
    <property type="entry name" value="LDLa"/>
    <property type="match status" value="1"/>
</dbReference>
<feature type="non-terminal residue" evidence="3">
    <location>
        <position position="131"/>
    </location>
</feature>
<evidence type="ECO:0000313" key="3">
    <source>
        <dbReference type="EMBL" id="OPL33906.1"/>
    </source>
</evidence>
<dbReference type="Pfam" id="PF00057">
    <property type="entry name" value="Ldl_recept_a"/>
    <property type="match status" value="1"/>
</dbReference>
<organism evidence="3 4">
    <name type="scientific">Mytilus galloprovincialis</name>
    <name type="common">Mediterranean mussel</name>
    <dbReference type="NCBI Taxonomy" id="29158"/>
    <lineage>
        <taxon>Eukaryota</taxon>
        <taxon>Metazoa</taxon>
        <taxon>Spiralia</taxon>
        <taxon>Lophotrochozoa</taxon>
        <taxon>Mollusca</taxon>
        <taxon>Bivalvia</taxon>
        <taxon>Autobranchia</taxon>
        <taxon>Pteriomorphia</taxon>
        <taxon>Mytilida</taxon>
        <taxon>Mytiloidea</taxon>
        <taxon>Mytilidae</taxon>
        <taxon>Mytilinae</taxon>
        <taxon>Mytilus</taxon>
    </lineage>
</organism>
<dbReference type="PROSITE" id="PS50068">
    <property type="entry name" value="LDLRA_2"/>
    <property type="match status" value="1"/>
</dbReference>
<dbReference type="Proteomes" id="UP000266721">
    <property type="component" value="Unassembled WGS sequence"/>
</dbReference>
<feature type="disulfide bond" evidence="2">
    <location>
        <begin position="36"/>
        <end position="48"/>
    </location>
</feature>
<dbReference type="InterPro" id="IPR036055">
    <property type="entry name" value="LDL_receptor-like_sf"/>
</dbReference>
<evidence type="ECO:0000256" key="1">
    <source>
        <dbReference type="ARBA" id="ARBA00023157"/>
    </source>
</evidence>
<evidence type="ECO:0000313" key="4">
    <source>
        <dbReference type="Proteomes" id="UP000266721"/>
    </source>
</evidence>
<feature type="non-terminal residue" evidence="3">
    <location>
        <position position="1"/>
    </location>
</feature>
<dbReference type="InterPro" id="IPR002172">
    <property type="entry name" value="LDrepeatLR_classA_rpt"/>
</dbReference>
<dbReference type="CDD" id="cd00112">
    <property type="entry name" value="LDLa"/>
    <property type="match status" value="1"/>
</dbReference>